<evidence type="ECO:0000313" key="2">
    <source>
        <dbReference type="EMBL" id="KAL3674988.1"/>
    </source>
</evidence>
<feature type="compositionally biased region" description="Basic and acidic residues" evidence="1">
    <location>
        <begin position="179"/>
        <end position="196"/>
    </location>
</feature>
<dbReference type="Proteomes" id="UP001633002">
    <property type="component" value="Unassembled WGS sequence"/>
</dbReference>
<dbReference type="EMBL" id="JBJQOH010000008">
    <property type="protein sequence ID" value="KAL3674988.1"/>
    <property type="molecule type" value="Genomic_DNA"/>
</dbReference>
<organism evidence="2 3">
    <name type="scientific">Riccia sorocarpa</name>
    <dbReference type="NCBI Taxonomy" id="122646"/>
    <lineage>
        <taxon>Eukaryota</taxon>
        <taxon>Viridiplantae</taxon>
        <taxon>Streptophyta</taxon>
        <taxon>Embryophyta</taxon>
        <taxon>Marchantiophyta</taxon>
        <taxon>Marchantiopsida</taxon>
        <taxon>Marchantiidae</taxon>
        <taxon>Marchantiales</taxon>
        <taxon>Ricciaceae</taxon>
        <taxon>Riccia</taxon>
    </lineage>
</organism>
<feature type="compositionally biased region" description="Acidic residues" evidence="1">
    <location>
        <begin position="397"/>
        <end position="412"/>
    </location>
</feature>
<gene>
    <name evidence="2" type="ORF">R1sor_024936</name>
</gene>
<accession>A0ABD3G768</accession>
<feature type="region of interest" description="Disordered" evidence="1">
    <location>
        <begin position="175"/>
        <end position="204"/>
    </location>
</feature>
<dbReference type="AlphaFoldDB" id="A0ABD3G768"/>
<protein>
    <submittedName>
        <fullName evidence="2">Uncharacterized protein</fullName>
    </submittedName>
</protein>
<evidence type="ECO:0000256" key="1">
    <source>
        <dbReference type="SAM" id="MobiDB-lite"/>
    </source>
</evidence>
<feature type="region of interest" description="Disordered" evidence="1">
    <location>
        <begin position="314"/>
        <end position="336"/>
    </location>
</feature>
<comment type="caution">
    <text evidence="2">The sequence shown here is derived from an EMBL/GenBank/DDBJ whole genome shotgun (WGS) entry which is preliminary data.</text>
</comment>
<reference evidence="2 3" key="1">
    <citation type="submission" date="2024-09" db="EMBL/GenBank/DDBJ databases">
        <title>Chromosome-scale assembly of Riccia sorocarpa.</title>
        <authorList>
            <person name="Paukszto L."/>
        </authorList>
    </citation>
    <scope>NUCLEOTIDE SEQUENCE [LARGE SCALE GENOMIC DNA]</scope>
    <source>
        <strain evidence="2">LP-2024</strain>
        <tissue evidence="2">Aerial parts of the thallus</tissue>
    </source>
</reference>
<name>A0ABD3G768_9MARC</name>
<keyword evidence="3" id="KW-1185">Reference proteome</keyword>
<evidence type="ECO:0000313" key="3">
    <source>
        <dbReference type="Proteomes" id="UP001633002"/>
    </source>
</evidence>
<feature type="region of interest" description="Disordered" evidence="1">
    <location>
        <begin position="390"/>
        <end position="412"/>
    </location>
</feature>
<sequence>MEAVKYVIAEPYPAGTTVGESLCNDQWPTPYTEREVVFYTGSPKFTLPKDWHITADDFFCVDPEFVILECLWKGAPIQLGPFKFLQQTSLYVEVEDSAEAATGIRSGHTGDKFFRSTAVYVWSARCSCERAFSNQDRLPAVCLCAQLLENNLCWKCDRSDSTCGKRLSEKRLKGKSLKQMKEATRAPKKTKGESSKTKITRPTTEKEIHVSLTVDIIGGDIPMEVFEKIKNFVENRASIGIISLERGDSNLQLHVQGVLSIKYFRSSNANELKIAEARKKQVDLEDEDDLEREEPMKVDTGMELETQLKNEEGEQNLDAPTHPSAIPAPGEEPLSQGYVDSIRPELVSADATLDQIVADLVAAGYPLAVETNGDPQPLTPPAEYIDLVSYDRSEGIGTEEDPMNIDNDDDQE</sequence>
<proteinExistence type="predicted"/>